<comment type="pathway">
    <text evidence="2 7 8">Cell wall biogenesis; peptidoglycan biosynthesis.</text>
</comment>
<comment type="catalytic activity">
    <reaction evidence="7 8">
        <text>UDP-N-acetyl-alpha-D-muramoyl-L-alanine + D-glutamate + ATP = UDP-N-acetyl-alpha-D-muramoyl-L-alanyl-D-glutamate + ADP + phosphate + H(+)</text>
        <dbReference type="Rhea" id="RHEA:16429"/>
        <dbReference type="ChEBI" id="CHEBI:15378"/>
        <dbReference type="ChEBI" id="CHEBI:29986"/>
        <dbReference type="ChEBI" id="CHEBI:30616"/>
        <dbReference type="ChEBI" id="CHEBI:43474"/>
        <dbReference type="ChEBI" id="CHEBI:83898"/>
        <dbReference type="ChEBI" id="CHEBI:83900"/>
        <dbReference type="ChEBI" id="CHEBI:456216"/>
        <dbReference type="EC" id="6.3.2.9"/>
    </reaction>
</comment>
<evidence type="ECO:0000256" key="1">
    <source>
        <dbReference type="ARBA" id="ARBA00004496"/>
    </source>
</evidence>
<dbReference type="InterPro" id="IPR036565">
    <property type="entry name" value="Mur-like_cat_sf"/>
</dbReference>
<keyword evidence="7 8" id="KW-0131">Cell cycle</keyword>
<dbReference type="EC" id="6.3.2.9" evidence="7 8"/>
<dbReference type="SUPFAM" id="SSF53623">
    <property type="entry name" value="MurD-like peptide ligases, catalytic domain"/>
    <property type="match status" value="1"/>
</dbReference>
<evidence type="ECO:0000313" key="11">
    <source>
        <dbReference type="EMBL" id="KKQ76060.1"/>
    </source>
</evidence>
<dbReference type="AlphaFoldDB" id="A0A0G0KKM3"/>
<dbReference type="InterPro" id="IPR004101">
    <property type="entry name" value="Mur_ligase_C"/>
</dbReference>
<proteinExistence type="inferred from homology"/>
<evidence type="ECO:0000256" key="5">
    <source>
        <dbReference type="ARBA" id="ARBA00022741"/>
    </source>
</evidence>
<dbReference type="SUPFAM" id="SSF51984">
    <property type="entry name" value="MurCD N-terminal domain"/>
    <property type="match status" value="1"/>
</dbReference>
<dbReference type="InterPro" id="IPR013221">
    <property type="entry name" value="Mur_ligase_cen"/>
</dbReference>
<evidence type="ECO:0000259" key="9">
    <source>
        <dbReference type="Pfam" id="PF02875"/>
    </source>
</evidence>
<dbReference type="SUPFAM" id="SSF53244">
    <property type="entry name" value="MurD-like peptide ligases, peptide-binding domain"/>
    <property type="match status" value="1"/>
</dbReference>
<dbReference type="PANTHER" id="PTHR43692:SF1">
    <property type="entry name" value="UDP-N-ACETYLMURAMOYLALANINE--D-GLUTAMATE LIGASE"/>
    <property type="match status" value="1"/>
</dbReference>
<dbReference type="InterPro" id="IPR036615">
    <property type="entry name" value="Mur_ligase_C_dom_sf"/>
</dbReference>
<evidence type="ECO:0000259" key="10">
    <source>
        <dbReference type="Pfam" id="PF08245"/>
    </source>
</evidence>
<keyword evidence="7 8" id="KW-0132">Cell division</keyword>
<comment type="function">
    <text evidence="7 8">Cell wall formation. Catalyzes the addition of glutamate to the nucleotide precursor UDP-N-acetylmuramoyl-L-alanine (UMA).</text>
</comment>
<dbReference type="Gene3D" id="3.40.50.720">
    <property type="entry name" value="NAD(P)-binding Rossmann-like Domain"/>
    <property type="match status" value="1"/>
</dbReference>
<dbReference type="GO" id="GO:0051301">
    <property type="term" value="P:cell division"/>
    <property type="evidence" value="ECO:0007669"/>
    <property type="project" value="UniProtKB-KW"/>
</dbReference>
<comment type="caution">
    <text evidence="11">The sequence shown here is derived from an EMBL/GenBank/DDBJ whole genome shotgun (WGS) entry which is preliminary data.</text>
</comment>
<keyword evidence="6 7" id="KW-0067">ATP-binding</keyword>
<feature type="domain" description="Mur ligase C-terminal" evidence="9">
    <location>
        <begin position="316"/>
        <end position="426"/>
    </location>
</feature>
<keyword evidence="4 7" id="KW-0436">Ligase</keyword>
<dbReference type="Gene3D" id="3.90.190.20">
    <property type="entry name" value="Mur ligase, C-terminal domain"/>
    <property type="match status" value="1"/>
</dbReference>
<accession>A0A0G0KKM3</accession>
<dbReference type="NCBIfam" id="TIGR01087">
    <property type="entry name" value="murD"/>
    <property type="match status" value="1"/>
</dbReference>
<dbReference type="Gene3D" id="3.40.1190.10">
    <property type="entry name" value="Mur-like, catalytic domain"/>
    <property type="match status" value="1"/>
</dbReference>
<dbReference type="GO" id="GO:0008764">
    <property type="term" value="F:UDP-N-acetylmuramoylalanine-D-glutamate ligase activity"/>
    <property type="evidence" value="ECO:0007669"/>
    <property type="project" value="UniProtKB-UniRule"/>
</dbReference>
<dbReference type="EMBL" id="LBVC01000087">
    <property type="protein sequence ID" value="KKQ76060.1"/>
    <property type="molecule type" value="Genomic_DNA"/>
</dbReference>
<feature type="binding site" evidence="7">
    <location>
        <begin position="117"/>
        <end position="123"/>
    </location>
    <ligand>
        <name>ATP</name>
        <dbReference type="ChEBI" id="CHEBI:30616"/>
    </ligand>
</feature>
<evidence type="ECO:0000256" key="2">
    <source>
        <dbReference type="ARBA" id="ARBA00004752"/>
    </source>
</evidence>
<dbReference type="PANTHER" id="PTHR43692">
    <property type="entry name" value="UDP-N-ACETYLMURAMOYLALANINE--D-GLUTAMATE LIGASE"/>
    <property type="match status" value="1"/>
</dbReference>
<keyword evidence="5 7" id="KW-0547">Nucleotide-binding</keyword>
<name>A0A0G0KKM3_9BACT</name>
<dbReference type="GO" id="GO:0005737">
    <property type="term" value="C:cytoplasm"/>
    <property type="evidence" value="ECO:0007669"/>
    <property type="project" value="UniProtKB-SubCell"/>
</dbReference>
<dbReference type="Pfam" id="PF02875">
    <property type="entry name" value="Mur_ligase_C"/>
    <property type="match status" value="1"/>
</dbReference>
<evidence type="ECO:0000313" key="12">
    <source>
        <dbReference type="Proteomes" id="UP000034324"/>
    </source>
</evidence>
<evidence type="ECO:0000256" key="8">
    <source>
        <dbReference type="RuleBase" id="RU003664"/>
    </source>
</evidence>
<dbReference type="UniPathway" id="UPA00219"/>
<dbReference type="GO" id="GO:0008360">
    <property type="term" value="P:regulation of cell shape"/>
    <property type="evidence" value="ECO:0007669"/>
    <property type="project" value="UniProtKB-KW"/>
</dbReference>
<gene>
    <name evidence="7" type="primary">murD</name>
    <name evidence="11" type="ORF">US99_C0087G0004</name>
</gene>
<evidence type="ECO:0000256" key="7">
    <source>
        <dbReference type="HAMAP-Rule" id="MF_00639"/>
    </source>
</evidence>
<keyword evidence="7 8" id="KW-0573">Peptidoglycan synthesis</keyword>
<feature type="domain" description="Mur ligase central" evidence="10">
    <location>
        <begin position="115"/>
        <end position="294"/>
    </location>
</feature>
<dbReference type="Proteomes" id="UP000034324">
    <property type="component" value="Unassembled WGS sequence"/>
</dbReference>
<dbReference type="GO" id="GO:0005524">
    <property type="term" value="F:ATP binding"/>
    <property type="evidence" value="ECO:0007669"/>
    <property type="project" value="UniProtKB-UniRule"/>
</dbReference>
<evidence type="ECO:0000256" key="3">
    <source>
        <dbReference type="ARBA" id="ARBA00022490"/>
    </source>
</evidence>
<keyword evidence="7 8" id="KW-0961">Cell wall biogenesis/degradation</keyword>
<evidence type="ECO:0000256" key="6">
    <source>
        <dbReference type="ARBA" id="ARBA00022840"/>
    </source>
</evidence>
<dbReference type="Pfam" id="PF08245">
    <property type="entry name" value="Mur_ligase_M"/>
    <property type="match status" value="1"/>
</dbReference>
<keyword evidence="3 7" id="KW-0963">Cytoplasm</keyword>
<protein>
    <recommendedName>
        <fullName evidence="7 8">UDP-N-acetylmuramoylalanine--D-glutamate ligase</fullName>
        <ecNumber evidence="7 8">6.3.2.9</ecNumber>
    </recommendedName>
    <alternativeName>
        <fullName evidence="7">D-glutamic acid-adding enzyme</fullName>
    </alternativeName>
    <alternativeName>
        <fullName evidence="7">UDP-N-acetylmuramoyl-L-alanyl-D-glutamate synthetase</fullName>
    </alternativeName>
</protein>
<dbReference type="GO" id="GO:0071555">
    <property type="term" value="P:cell wall organization"/>
    <property type="evidence" value="ECO:0007669"/>
    <property type="project" value="UniProtKB-KW"/>
</dbReference>
<sequence length="451" mass="51315">MIQLKGKKIVVVGLARSGVSVAQFLASRGAKVTVTDIKTKTELQPYLKLLGSYKKIKYELGRHPIKTLLSNDIFIVSPGVWITNPLIEQAKKKNKKIMSEIEFAYHFIKEPIVAITGTNGKTTTTMMVGQFLQNAKKKAFVGGNIGNALTNILLTKEEYQYVVSEVSSFQLETIETFHPKIALVLNLTPDHLDRHGSMENYRKIKGRIFENQKGTDYLILNAQDDLIRTYAEETKAKVLYFTKGNLAHGQEGIYYKDNRFYLKTKDWHEQYLTDQIKLKGDHNKENFMAALLAAKILKCSPESIQQTLNSFQGVAHRLEYVKTRGYVDFYNDSKATNVYSVIRSLESFDKPLILIMGGRDKDANFELLRPLVQKKVKNLILLGEAKEKINRAVGDYTETFIVGTLEEAIFMAYQKSRAGDVILFSPGCASFDMFKNYEHRGDTFKELLRDL</sequence>
<keyword evidence="7 8" id="KW-0133">Cell shape</keyword>
<evidence type="ECO:0000256" key="4">
    <source>
        <dbReference type="ARBA" id="ARBA00022598"/>
    </source>
</evidence>
<reference evidence="11 12" key="1">
    <citation type="journal article" date="2015" name="Nature">
        <title>rRNA introns, odd ribosomes, and small enigmatic genomes across a large radiation of phyla.</title>
        <authorList>
            <person name="Brown C.T."/>
            <person name="Hug L.A."/>
            <person name="Thomas B.C."/>
            <person name="Sharon I."/>
            <person name="Castelle C.J."/>
            <person name="Singh A."/>
            <person name="Wilkins M.J."/>
            <person name="Williams K.H."/>
            <person name="Banfield J.F."/>
        </authorList>
    </citation>
    <scope>NUCLEOTIDE SEQUENCE [LARGE SCALE GENOMIC DNA]</scope>
</reference>
<organism evidence="11 12">
    <name type="scientific">Candidatus Daviesbacteria bacterium GW2011_GWF2_38_6</name>
    <dbReference type="NCBI Taxonomy" id="1618432"/>
    <lineage>
        <taxon>Bacteria</taxon>
        <taxon>Candidatus Daviesiibacteriota</taxon>
    </lineage>
</organism>
<dbReference type="Pfam" id="PF21799">
    <property type="entry name" value="MurD-like_N"/>
    <property type="match status" value="1"/>
</dbReference>
<dbReference type="InterPro" id="IPR005762">
    <property type="entry name" value="MurD"/>
</dbReference>
<dbReference type="PATRIC" id="fig|1618432.3.peg.986"/>
<dbReference type="HAMAP" id="MF_00639">
    <property type="entry name" value="MurD"/>
    <property type="match status" value="1"/>
</dbReference>
<comment type="similarity">
    <text evidence="7">Belongs to the MurCDEF family.</text>
</comment>
<comment type="subcellular location">
    <subcellularLocation>
        <location evidence="1 7 8">Cytoplasm</location>
    </subcellularLocation>
</comment>
<dbReference type="GO" id="GO:0009252">
    <property type="term" value="P:peptidoglycan biosynthetic process"/>
    <property type="evidence" value="ECO:0007669"/>
    <property type="project" value="UniProtKB-UniRule"/>
</dbReference>